<comment type="caution">
    <text evidence="1">The sequence shown here is derived from an EMBL/GenBank/DDBJ whole genome shotgun (WGS) entry which is preliminary data.</text>
</comment>
<evidence type="ECO:0000313" key="2">
    <source>
        <dbReference type="Proteomes" id="UP000298030"/>
    </source>
</evidence>
<dbReference type="EMBL" id="QPFP01000140">
    <property type="protein sequence ID" value="TEB20414.1"/>
    <property type="molecule type" value="Genomic_DNA"/>
</dbReference>
<sequence length="142" mass="15634">MLGHAKFPHLFFSRFPFPRSYTPIRIDVPSWDGWLWSMAGLSWQPLLSIDAIILAKPPHSRRSASDAPLIPSDWAPRTLALVCSCTFGLEEMTSAHLGNSSSYSGALHPLATTPVLPVPHTPRRSSTPGLLFRVVHRQSVPG</sequence>
<name>A0A4Y7SFL0_COPMI</name>
<gene>
    <name evidence="1" type="ORF">FA13DRAFT_235293</name>
</gene>
<reference evidence="1 2" key="1">
    <citation type="journal article" date="2019" name="Nat. Ecol. Evol.">
        <title>Megaphylogeny resolves global patterns of mushroom evolution.</title>
        <authorList>
            <person name="Varga T."/>
            <person name="Krizsan K."/>
            <person name="Foldi C."/>
            <person name="Dima B."/>
            <person name="Sanchez-Garcia M."/>
            <person name="Sanchez-Ramirez S."/>
            <person name="Szollosi G.J."/>
            <person name="Szarkandi J.G."/>
            <person name="Papp V."/>
            <person name="Albert L."/>
            <person name="Andreopoulos W."/>
            <person name="Angelini C."/>
            <person name="Antonin V."/>
            <person name="Barry K.W."/>
            <person name="Bougher N.L."/>
            <person name="Buchanan P."/>
            <person name="Buyck B."/>
            <person name="Bense V."/>
            <person name="Catcheside P."/>
            <person name="Chovatia M."/>
            <person name="Cooper J."/>
            <person name="Damon W."/>
            <person name="Desjardin D."/>
            <person name="Finy P."/>
            <person name="Geml J."/>
            <person name="Haridas S."/>
            <person name="Hughes K."/>
            <person name="Justo A."/>
            <person name="Karasinski D."/>
            <person name="Kautmanova I."/>
            <person name="Kiss B."/>
            <person name="Kocsube S."/>
            <person name="Kotiranta H."/>
            <person name="LaButti K.M."/>
            <person name="Lechner B.E."/>
            <person name="Liimatainen K."/>
            <person name="Lipzen A."/>
            <person name="Lukacs Z."/>
            <person name="Mihaltcheva S."/>
            <person name="Morgado L.N."/>
            <person name="Niskanen T."/>
            <person name="Noordeloos M.E."/>
            <person name="Ohm R.A."/>
            <person name="Ortiz-Santana B."/>
            <person name="Ovrebo C."/>
            <person name="Racz N."/>
            <person name="Riley R."/>
            <person name="Savchenko A."/>
            <person name="Shiryaev A."/>
            <person name="Soop K."/>
            <person name="Spirin V."/>
            <person name="Szebenyi C."/>
            <person name="Tomsovsky M."/>
            <person name="Tulloss R.E."/>
            <person name="Uehling J."/>
            <person name="Grigoriev I.V."/>
            <person name="Vagvolgyi C."/>
            <person name="Papp T."/>
            <person name="Martin F.M."/>
            <person name="Miettinen O."/>
            <person name="Hibbett D.S."/>
            <person name="Nagy L.G."/>
        </authorList>
    </citation>
    <scope>NUCLEOTIDE SEQUENCE [LARGE SCALE GENOMIC DNA]</scope>
    <source>
        <strain evidence="1 2">FP101781</strain>
    </source>
</reference>
<dbReference type="AlphaFoldDB" id="A0A4Y7SFL0"/>
<protein>
    <submittedName>
        <fullName evidence="1">Uncharacterized protein</fullName>
    </submittedName>
</protein>
<organism evidence="1 2">
    <name type="scientific">Coprinellus micaceus</name>
    <name type="common">Glistening ink-cap mushroom</name>
    <name type="synonym">Coprinus micaceus</name>
    <dbReference type="NCBI Taxonomy" id="71717"/>
    <lineage>
        <taxon>Eukaryota</taxon>
        <taxon>Fungi</taxon>
        <taxon>Dikarya</taxon>
        <taxon>Basidiomycota</taxon>
        <taxon>Agaricomycotina</taxon>
        <taxon>Agaricomycetes</taxon>
        <taxon>Agaricomycetidae</taxon>
        <taxon>Agaricales</taxon>
        <taxon>Agaricineae</taxon>
        <taxon>Psathyrellaceae</taxon>
        <taxon>Coprinellus</taxon>
    </lineage>
</organism>
<dbReference type="Proteomes" id="UP000298030">
    <property type="component" value="Unassembled WGS sequence"/>
</dbReference>
<evidence type="ECO:0000313" key="1">
    <source>
        <dbReference type="EMBL" id="TEB20414.1"/>
    </source>
</evidence>
<accession>A0A4Y7SFL0</accession>
<keyword evidence="2" id="KW-1185">Reference proteome</keyword>
<proteinExistence type="predicted"/>